<evidence type="ECO:0000313" key="8">
    <source>
        <dbReference type="Proteomes" id="UP001229421"/>
    </source>
</evidence>
<dbReference type="AlphaFoldDB" id="A0AAD8K119"/>
<keyword evidence="4 5" id="KW-0408">Iron</keyword>
<evidence type="ECO:0000256" key="4">
    <source>
        <dbReference type="ARBA" id="ARBA00023004"/>
    </source>
</evidence>
<reference evidence="7" key="1">
    <citation type="journal article" date="2023" name="bioRxiv">
        <title>Improved chromosome-level genome assembly for marigold (Tagetes erecta).</title>
        <authorList>
            <person name="Jiang F."/>
            <person name="Yuan L."/>
            <person name="Wang S."/>
            <person name="Wang H."/>
            <person name="Xu D."/>
            <person name="Wang A."/>
            <person name="Fan W."/>
        </authorList>
    </citation>
    <scope>NUCLEOTIDE SEQUENCE</scope>
    <source>
        <strain evidence="7">WSJ</strain>
        <tissue evidence="7">Leaf</tissue>
    </source>
</reference>
<dbReference type="InterPro" id="IPR026992">
    <property type="entry name" value="DIOX_N"/>
</dbReference>
<dbReference type="Proteomes" id="UP001229421">
    <property type="component" value="Unassembled WGS sequence"/>
</dbReference>
<gene>
    <name evidence="7" type="ORF">QVD17_35492</name>
</gene>
<dbReference type="GO" id="GO:0016705">
    <property type="term" value="F:oxidoreductase activity, acting on paired donors, with incorporation or reduction of molecular oxygen"/>
    <property type="evidence" value="ECO:0007669"/>
    <property type="project" value="UniProtKB-ARBA"/>
</dbReference>
<dbReference type="Gene3D" id="2.60.120.330">
    <property type="entry name" value="B-lactam Antibiotic, Isopenicillin N Synthase, Chain"/>
    <property type="match status" value="1"/>
</dbReference>
<dbReference type="PANTHER" id="PTHR10209">
    <property type="entry name" value="OXIDOREDUCTASE, 2OG-FE II OXYGENASE FAMILY PROTEIN"/>
    <property type="match status" value="1"/>
</dbReference>
<dbReference type="SUPFAM" id="SSF51197">
    <property type="entry name" value="Clavaminate synthase-like"/>
    <property type="match status" value="1"/>
</dbReference>
<dbReference type="GO" id="GO:0051213">
    <property type="term" value="F:dioxygenase activity"/>
    <property type="evidence" value="ECO:0007669"/>
    <property type="project" value="UniProtKB-ARBA"/>
</dbReference>
<dbReference type="EMBL" id="JAUHHV010000009">
    <property type="protein sequence ID" value="KAK1413714.1"/>
    <property type="molecule type" value="Genomic_DNA"/>
</dbReference>
<feature type="domain" description="Fe2OG dioxygenase" evidence="6">
    <location>
        <begin position="269"/>
        <end position="376"/>
    </location>
</feature>
<proteinExistence type="inferred from homology"/>
<evidence type="ECO:0000256" key="2">
    <source>
        <dbReference type="ARBA" id="ARBA00022723"/>
    </source>
</evidence>
<comment type="caution">
    <text evidence="7">The sequence shown here is derived from an EMBL/GenBank/DDBJ whole genome shotgun (WGS) entry which is preliminary data.</text>
</comment>
<name>A0AAD8K119_TARER</name>
<evidence type="ECO:0000256" key="5">
    <source>
        <dbReference type="RuleBase" id="RU003682"/>
    </source>
</evidence>
<dbReference type="InterPro" id="IPR044861">
    <property type="entry name" value="IPNS-like_FE2OG_OXY"/>
</dbReference>
<dbReference type="InterPro" id="IPR005123">
    <property type="entry name" value="Oxoglu/Fe-dep_dioxygenase_dom"/>
</dbReference>
<evidence type="ECO:0000259" key="6">
    <source>
        <dbReference type="PROSITE" id="PS51471"/>
    </source>
</evidence>
<dbReference type="Pfam" id="PF14226">
    <property type="entry name" value="DIOX_N"/>
    <property type="match status" value="1"/>
</dbReference>
<comment type="similarity">
    <text evidence="1 5">Belongs to the iron/ascorbate-dependent oxidoreductase family.</text>
</comment>
<dbReference type="PANTHER" id="PTHR10209:SF751">
    <property type="entry name" value="OS06G0255100 PROTEIN"/>
    <property type="match status" value="1"/>
</dbReference>
<evidence type="ECO:0000313" key="7">
    <source>
        <dbReference type="EMBL" id="KAK1413714.1"/>
    </source>
</evidence>
<keyword evidence="3 5" id="KW-0560">Oxidoreductase</keyword>
<dbReference type="PROSITE" id="PS51471">
    <property type="entry name" value="FE2OG_OXY"/>
    <property type="match status" value="1"/>
</dbReference>
<dbReference type="FunFam" id="2.60.120.330:FF:000026">
    <property type="entry name" value="DIBOA-glucoside dioxygenase BX6"/>
    <property type="match status" value="1"/>
</dbReference>
<keyword evidence="2 5" id="KW-0479">Metal-binding</keyword>
<keyword evidence="8" id="KW-1185">Reference proteome</keyword>
<dbReference type="InterPro" id="IPR027443">
    <property type="entry name" value="IPNS-like_sf"/>
</dbReference>
<accession>A0AAD8K119</accession>
<sequence length="431" mass="49108">MYLTASLSYIRQNSYKIQHNHLIFLTQLQNQLTKNTSSIQQLQLTIHIIIYINHHHNHHHNHRHRHRTMAPVTTTATYDRLTEVKQFDESKIGVKGLVDSGITTIPRIFHQPPENLPAPKPKNRPRLTVPVIDFSGERSSVVEQIRQSCSTLGFFQIVNHSVPVSMIDSAIGSMKEFFEQSTEYKMRYYHREAGKGAAYSTNFDLYQSKAASWRDTLQVRMSPLEPDWEAVPEMCRKVLPEWDKAVAGLGEELMSILCEGLGLKPDRLKELSCLEGRVCVSHYYPPCPQPELTVGLTSHTDPGVLTMVVQNEVGGLLQVKCGDEWADVEAIHGAIVVNVGDLLQMMSNDEYKSVQHRVLANPDEGARVSIAVFFNPSVRDKLYGPFPELVSTTKPAVYREFVYEEYMRRFFTKELDGKTLTNFYKIDNTKA</sequence>
<dbReference type="GO" id="GO:0046872">
    <property type="term" value="F:metal ion binding"/>
    <property type="evidence" value="ECO:0007669"/>
    <property type="project" value="UniProtKB-KW"/>
</dbReference>
<evidence type="ECO:0000256" key="3">
    <source>
        <dbReference type="ARBA" id="ARBA00023002"/>
    </source>
</evidence>
<organism evidence="7 8">
    <name type="scientific">Tagetes erecta</name>
    <name type="common">African marigold</name>
    <dbReference type="NCBI Taxonomy" id="13708"/>
    <lineage>
        <taxon>Eukaryota</taxon>
        <taxon>Viridiplantae</taxon>
        <taxon>Streptophyta</taxon>
        <taxon>Embryophyta</taxon>
        <taxon>Tracheophyta</taxon>
        <taxon>Spermatophyta</taxon>
        <taxon>Magnoliopsida</taxon>
        <taxon>eudicotyledons</taxon>
        <taxon>Gunneridae</taxon>
        <taxon>Pentapetalae</taxon>
        <taxon>asterids</taxon>
        <taxon>campanulids</taxon>
        <taxon>Asterales</taxon>
        <taxon>Asteraceae</taxon>
        <taxon>Asteroideae</taxon>
        <taxon>Heliantheae alliance</taxon>
        <taxon>Tageteae</taxon>
        <taxon>Tagetes</taxon>
    </lineage>
</organism>
<protein>
    <recommendedName>
        <fullName evidence="6">Fe2OG dioxygenase domain-containing protein</fullName>
    </recommendedName>
</protein>
<dbReference type="Pfam" id="PF03171">
    <property type="entry name" value="2OG-FeII_Oxy"/>
    <property type="match status" value="1"/>
</dbReference>
<evidence type="ECO:0000256" key="1">
    <source>
        <dbReference type="ARBA" id="ARBA00008056"/>
    </source>
</evidence>